<dbReference type="InParanoid" id="A0A165P0U8"/>
<evidence type="ECO:0000313" key="3">
    <source>
        <dbReference type="Proteomes" id="UP000076761"/>
    </source>
</evidence>
<name>A0A165P0U8_9AGAM</name>
<evidence type="ECO:0000259" key="1">
    <source>
        <dbReference type="Pfam" id="PF00270"/>
    </source>
</evidence>
<dbReference type="Proteomes" id="UP000076761">
    <property type="component" value="Unassembled WGS sequence"/>
</dbReference>
<dbReference type="GO" id="GO:0005524">
    <property type="term" value="F:ATP binding"/>
    <property type="evidence" value="ECO:0007669"/>
    <property type="project" value="InterPro"/>
</dbReference>
<proteinExistence type="predicted"/>
<dbReference type="SUPFAM" id="SSF52540">
    <property type="entry name" value="P-loop containing nucleoside triphosphate hydrolases"/>
    <property type="match status" value="1"/>
</dbReference>
<keyword evidence="3" id="KW-1185">Reference proteome</keyword>
<gene>
    <name evidence="2" type="ORF">NEOLEDRAFT_1140824</name>
</gene>
<dbReference type="Gene3D" id="3.40.50.300">
    <property type="entry name" value="P-loop containing nucleotide triphosphate hydrolases"/>
    <property type="match status" value="1"/>
</dbReference>
<dbReference type="OrthoDB" id="3260945at2759"/>
<dbReference type="EMBL" id="KV425621">
    <property type="protein sequence ID" value="KZT20370.1"/>
    <property type="molecule type" value="Genomic_DNA"/>
</dbReference>
<dbReference type="Pfam" id="PF00270">
    <property type="entry name" value="DEAD"/>
    <property type="match status" value="1"/>
</dbReference>
<reference evidence="2 3" key="1">
    <citation type="journal article" date="2016" name="Mol. Biol. Evol.">
        <title>Comparative Genomics of Early-Diverging Mushroom-Forming Fungi Provides Insights into the Origins of Lignocellulose Decay Capabilities.</title>
        <authorList>
            <person name="Nagy L.G."/>
            <person name="Riley R."/>
            <person name="Tritt A."/>
            <person name="Adam C."/>
            <person name="Daum C."/>
            <person name="Floudas D."/>
            <person name="Sun H."/>
            <person name="Yadav J.S."/>
            <person name="Pangilinan J."/>
            <person name="Larsson K.H."/>
            <person name="Matsuura K."/>
            <person name="Barry K."/>
            <person name="Labutti K."/>
            <person name="Kuo R."/>
            <person name="Ohm R.A."/>
            <person name="Bhattacharya S.S."/>
            <person name="Shirouzu T."/>
            <person name="Yoshinaga Y."/>
            <person name="Martin F.M."/>
            <person name="Grigoriev I.V."/>
            <person name="Hibbett D.S."/>
        </authorList>
    </citation>
    <scope>NUCLEOTIDE SEQUENCE [LARGE SCALE GENOMIC DNA]</scope>
    <source>
        <strain evidence="2 3">HHB14362 ss-1</strain>
    </source>
</reference>
<organism evidence="2 3">
    <name type="scientific">Neolentinus lepideus HHB14362 ss-1</name>
    <dbReference type="NCBI Taxonomy" id="1314782"/>
    <lineage>
        <taxon>Eukaryota</taxon>
        <taxon>Fungi</taxon>
        <taxon>Dikarya</taxon>
        <taxon>Basidiomycota</taxon>
        <taxon>Agaricomycotina</taxon>
        <taxon>Agaricomycetes</taxon>
        <taxon>Gloeophyllales</taxon>
        <taxon>Gloeophyllaceae</taxon>
        <taxon>Neolentinus</taxon>
    </lineage>
</organism>
<dbReference type="InterPro" id="IPR027417">
    <property type="entry name" value="P-loop_NTPase"/>
</dbReference>
<accession>A0A165P0U8</accession>
<protein>
    <recommendedName>
        <fullName evidence="1">DEAD/DEAH-box helicase domain-containing protein</fullName>
    </recommendedName>
</protein>
<dbReference type="GO" id="GO:0003676">
    <property type="term" value="F:nucleic acid binding"/>
    <property type="evidence" value="ECO:0007669"/>
    <property type="project" value="InterPro"/>
</dbReference>
<sequence length="148" mass="16166">MEYTVSETLQPEVGTREWYQHVVAPALKYPRLHDFQLELALAIQNGLDGAILASCGMGKSACFYVPVKAAILRHGEALMILVVPTKALSEDQAKSANARGLRAVAINRDTMQAALNETPPRKLLNEVETGLWDLAIMAPCDSMKECSP</sequence>
<evidence type="ECO:0000313" key="2">
    <source>
        <dbReference type="EMBL" id="KZT20370.1"/>
    </source>
</evidence>
<feature type="domain" description="DEAD/DEAH-box helicase" evidence="1">
    <location>
        <begin position="36"/>
        <end position="127"/>
    </location>
</feature>
<dbReference type="InterPro" id="IPR011545">
    <property type="entry name" value="DEAD/DEAH_box_helicase_dom"/>
</dbReference>
<dbReference type="AlphaFoldDB" id="A0A165P0U8"/>